<evidence type="ECO:0000313" key="2">
    <source>
        <dbReference type="Proteomes" id="UP001152888"/>
    </source>
</evidence>
<dbReference type="Proteomes" id="UP001152888">
    <property type="component" value="Unassembled WGS sequence"/>
</dbReference>
<name>A0A9P0L840_ACAOB</name>
<gene>
    <name evidence="1" type="ORF">ACAOBT_LOCUS20369</name>
</gene>
<comment type="caution">
    <text evidence="1">The sequence shown here is derived from an EMBL/GenBank/DDBJ whole genome shotgun (WGS) entry which is preliminary data.</text>
</comment>
<proteinExistence type="predicted"/>
<dbReference type="AlphaFoldDB" id="A0A9P0L840"/>
<dbReference type="EMBL" id="CAKOFQ010007118">
    <property type="protein sequence ID" value="CAH1991593.1"/>
    <property type="molecule type" value="Genomic_DNA"/>
</dbReference>
<keyword evidence="2" id="KW-1185">Reference proteome</keyword>
<sequence length="51" mass="5733">MTNLVSHPSIRLQYRAICCLTTKQPASCPWTRSCNSSTPNKALEATMHVQR</sequence>
<organism evidence="1 2">
    <name type="scientific">Acanthoscelides obtectus</name>
    <name type="common">Bean weevil</name>
    <name type="synonym">Bruchus obtectus</name>
    <dbReference type="NCBI Taxonomy" id="200917"/>
    <lineage>
        <taxon>Eukaryota</taxon>
        <taxon>Metazoa</taxon>
        <taxon>Ecdysozoa</taxon>
        <taxon>Arthropoda</taxon>
        <taxon>Hexapoda</taxon>
        <taxon>Insecta</taxon>
        <taxon>Pterygota</taxon>
        <taxon>Neoptera</taxon>
        <taxon>Endopterygota</taxon>
        <taxon>Coleoptera</taxon>
        <taxon>Polyphaga</taxon>
        <taxon>Cucujiformia</taxon>
        <taxon>Chrysomeloidea</taxon>
        <taxon>Chrysomelidae</taxon>
        <taxon>Bruchinae</taxon>
        <taxon>Bruchini</taxon>
        <taxon>Acanthoscelides</taxon>
    </lineage>
</organism>
<protein>
    <submittedName>
        <fullName evidence="1">Uncharacterized protein</fullName>
    </submittedName>
</protein>
<reference evidence="1" key="1">
    <citation type="submission" date="2022-03" db="EMBL/GenBank/DDBJ databases">
        <authorList>
            <person name="Sayadi A."/>
        </authorList>
    </citation>
    <scope>NUCLEOTIDE SEQUENCE</scope>
</reference>
<evidence type="ECO:0000313" key="1">
    <source>
        <dbReference type="EMBL" id="CAH1991593.1"/>
    </source>
</evidence>
<accession>A0A9P0L840</accession>